<sequence>MGFPSSSAKLLSGVGELEGSGAGAVLVGVSGVKVGVSLGSGVEEPQALRASAHVAASVVMVRVFVDMGHLFTGIVGRRTLQNRCEVVHRASQIK</sequence>
<evidence type="ECO:0000313" key="2">
    <source>
        <dbReference type="Proteomes" id="UP000234198"/>
    </source>
</evidence>
<reference evidence="1 2" key="1">
    <citation type="submission" date="2017-12" db="EMBL/GenBank/DDBJ databases">
        <title>Phylogenetic diversity of female urinary microbiome.</title>
        <authorList>
            <person name="Thomas-White K."/>
            <person name="Wolfe A.J."/>
        </authorList>
    </citation>
    <scope>NUCLEOTIDE SEQUENCE [LARGE SCALE GENOMIC DNA]</scope>
    <source>
        <strain evidence="1 2">UMB0018</strain>
    </source>
</reference>
<proteinExistence type="predicted"/>
<protein>
    <submittedName>
        <fullName evidence="1">Uncharacterized protein</fullName>
    </submittedName>
</protein>
<evidence type="ECO:0000313" key="1">
    <source>
        <dbReference type="EMBL" id="PKY64548.1"/>
    </source>
</evidence>
<dbReference type="EMBL" id="PKKM01000006">
    <property type="protein sequence ID" value="PKY64548.1"/>
    <property type="molecule type" value="Genomic_DNA"/>
</dbReference>
<accession>A0A2I1I0B9</accession>
<name>A0A2I1I0B9_9ACTO</name>
<comment type="caution">
    <text evidence="1">The sequence shown here is derived from an EMBL/GenBank/DDBJ whole genome shotgun (WGS) entry which is preliminary data.</text>
</comment>
<organism evidence="1 2">
    <name type="scientific">Schaalia odontolytica</name>
    <dbReference type="NCBI Taxonomy" id="1660"/>
    <lineage>
        <taxon>Bacteria</taxon>
        <taxon>Bacillati</taxon>
        <taxon>Actinomycetota</taxon>
        <taxon>Actinomycetes</taxon>
        <taxon>Actinomycetales</taxon>
        <taxon>Actinomycetaceae</taxon>
        <taxon>Schaalia</taxon>
    </lineage>
</organism>
<dbReference type="Proteomes" id="UP000234198">
    <property type="component" value="Unassembled WGS sequence"/>
</dbReference>
<gene>
    <name evidence="1" type="ORF">CYJ22_05635</name>
</gene>
<dbReference type="AlphaFoldDB" id="A0A2I1I0B9"/>